<evidence type="ECO:0000256" key="2">
    <source>
        <dbReference type="ARBA" id="ARBA00022853"/>
    </source>
</evidence>
<dbReference type="GO" id="GO:0040029">
    <property type="term" value="P:epigenetic regulation of gene expression"/>
    <property type="evidence" value="ECO:0007669"/>
    <property type="project" value="TreeGrafter"/>
</dbReference>
<comment type="caution">
    <text evidence="4">The sequence shown here is derived from an EMBL/GenBank/DDBJ whole genome shotgun (WGS) entry which is preliminary data.</text>
</comment>
<reference evidence="4" key="1">
    <citation type="submission" date="2019-12" db="EMBL/GenBank/DDBJ databases">
        <title>Genome sequencing and annotation of Brassica cretica.</title>
        <authorList>
            <person name="Studholme D.J."/>
            <person name="Sarris P.F."/>
        </authorList>
    </citation>
    <scope>NUCLEOTIDE SEQUENCE</scope>
    <source>
        <strain evidence="4">PFS-102/07</strain>
        <tissue evidence="4">Leaf</tissue>
    </source>
</reference>
<dbReference type="Pfam" id="PF00850">
    <property type="entry name" value="Hist_deacetyl"/>
    <property type="match status" value="1"/>
</dbReference>
<organism evidence="4">
    <name type="scientific">Brassica cretica</name>
    <name type="common">Mustard</name>
    <dbReference type="NCBI Taxonomy" id="69181"/>
    <lineage>
        <taxon>Eukaryota</taxon>
        <taxon>Viridiplantae</taxon>
        <taxon>Streptophyta</taxon>
        <taxon>Embryophyta</taxon>
        <taxon>Tracheophyta</taxon>
        <taxon>Spermatophyta</taxon>
        <taxon>Magnoliopsida</taxon>
        <taxon>eudicotyledons</taxon>
        <taxon>Gunneridae</taxon>
        <taxon>Pentapetalae</taxon>
        <taxon>rosids</taxon>
        <taxon>malvids</taxon>
        <taxon>Brassicales</taxon>
        <taxon>Brassicaceae</taxon>
        <taxon>Brassiceae</taxon>
        <taxon>Brassica</taxon>
    </lineage>
</organism>
<dbReference type="SUPFAM" id="SSF52768">
    <property type="entry name" value="Arginase/deacetylase"/>
    <property type="match status" value="1"/>
</dbReference>
<proteinExistence type="predicted"/>
<dbReference type="EMBL" id="QGKY02002305">
    <property type="protein sequence ID" value="KAF2531242.1"/>
    <property type="molecule type" value="Genomic_DNA"/>
</dbReference>
<gene>
    <name evidence="4" type="ORF">F2Q70_00032332</name>
</gene>
<dbReference type="GO" id="GO:0000118">
    <property type="term" value="C:histone deacetylase complex"/>
    <property type="evidence" value="ECO:0007669"/>
    <property type="project" value="TreeGrafter"/>
</dbReference>
<evidence type="ECO:0000259" key="3">
    <source>
        <dbReference type="Pfam" id="PF00850"/>
    </source>
</evidence>
<dbReference type="PANTHER" id="PTHR10625:SF23">
    <property type="entry name" value="HISTONE DEACETYLASE 11"/>
    <property type="match status" value="1"/>
</dbReference>
<protein>
    <recommendedName>
        <fullName evidence="3">Histone deacetylase domain-containing protein</fullName>
    </recommendedName>
</protein>
<dbReference type="InterPro" id="IPR023696">
    <property type="entry name" value="Ureohydrolase_dom_sf"/>
</dbReference>
<dbReference type="InterPro" id="IPR037138">
    <property type="entry name" value="His_deacetylse_dom_sf"/>
</dbReference>
<dbReference type="PANTHER" id="PTHR10625">
    <property type="entry name" value="HISTONE DEACETYLASE HDAC1-RELATED"/>
    <property type="match status" value="1"/>
</dbReference>
<dbReference type="Gene3D" id="3.40.800.20">
    <property type="entry name" value="Histone deacetylase domain"/>
    <property type="match status" value="1"/>
</dbReference>
<dbReference type="AlphaFoldDB" id="A0A8S9FKI1"/>
<evidence type="ECO:0000313" key="4">
    <source>
        <dbReference type="EMBL" id="KAF2531242.1"/>
    </source>
</evidence>
<feature type="domain" description="Histone deacetylase" evidence="3">
    <location>
        <begin position="23"/>
        <end position="146"/>
    </location>
</feature>
<dbReference type="GO" id="GO:0004407">
    <property type="term" value="F:histone deacetylase activity"/>
    <property type="evidence" value="ECO:0007669"/>
    <property type="project" value="TreeGrafter"/>
</dbReference>
<evidence type="ECO:0000256" key="1">
    <source>
        <dbReference type="ARBA" id="ARBA00022491"/>
    </source>
</evidence>
<accession>A0A8S9FKI1</accession>
<keyword evidence="1" id="KW-0678">Repressor</keyword>
<name>A0A8S9FKI1_BRACR</name>
<dbReference type="InterPro" id="IPR023801">
    <property type="entry name" value="His_deacetylse_dom"/>
</dbReference>
<keyword evidence="2" id="KW-0156">Chromatin regulator</keyword>
<sequence>MGLNDTVKMHLAFWLPIREEFHSRVYILDMYNPEIYPYDYSARRFIDQKVEVMSGTSTDEYLRKLDKALEVAFRNFQPEMVVYNAGTDILDGDPLGLLKASYTLQISPDGITSRDEKVFRVAREREVPVVMLTSGGYMKSNARVIADSIENLSRQGLIKTQLDSAST</sequence>